<dbReference type="PIRSF" id="PIRSF034852">
    <property type="entry name" value="UCP034852"/>
    <property type="match status" value="1"/>
</dbReference>
<dbReference type="InterPro" id="IPR035903">
    <property type="entry name" value="HesB-like_dom_sf"/>
</dbReference>
<sequence>MELKITPRAQEWFKQELQVGPGMGIRFYGKVYGNTNVHEGFSVGMSVDTPEKPLVQTEVDGLNYYVEENDDWFFSEYNLLVDYDEVLDEPTYLFEKNDKNEK</sequence>
<gene>
    <name evidence="3" type="ORF">A5888_002052</name>
    <name evidence="2" type="ORF">A5888_002777</name>
</gene>
<dbReference type="EMBL" id="CP147247">
    <property type="protein sequence ID" value="WYJ90295.1"/>
    <property type="molecule type" value="Genomic_DNA"/>
</dbReference>
<dbReference type="EMBL" id="NGMM01000004">
    <property type="protein sequence ID" value="OTP14676.1"/>
    <property type="molecule type" value="Genomic_DNA"/>
</dbReference>
<keyword evidence="4" id="KW-1185">Reference proteome</keyword>
<reference evidence="2" key="1">
    <citation type="submission" date="2017-05" db="EMBL/GenBank/DDBJ databases">
        <title>The Genome Sequence of Enterococcus sp. 9E7_DIV0242.</title>
        <authorList>
            <consortium name="The Broad Institute Genomics Platform"/>
            <consortium name="The Broad Institute Genomic Center for Infectious Diseases"/>
            <person name="Earl A."/>
            <person name="Manson A."/>
            <person name="Schwartman J."/>
            <person name="Gilmore M."/>
            <person name="Abouelleil A."/>
            <person name="Cao P."/>
            <person name="Chapman S."/>
            <person name="Cusick C."/>
            <person name="Shea T."/>
            <person name="Young S."/>
            <person name="Neafsey D."/>
            <person name="Nusbaum C."/>
            <person name="Birren B."/>
        </authorList>
    </citation>
    <scope>NUCLEOTIDE SEQUENCE [LARGE SCALE GENOMIC DNA]</scope>
    <source>
        <strain evidence="2">9E7_DIV0242</strain>
    </source>
</reference>
<evidence type="ECO:0000256" key="1">
    <source>
        <dbReference type="ARBA" id="ARBA00006718"/>
    </source>
</evidence>
<reference evidence="3" key="2">
    <citation type="submission" date="2017-05" db="EMBL/GenBank/DDBJ databases">
        <authorList>
            <consortium name="The Broad Institute Genomics Platform"/>
            <consortium name="The Broad Institute Genomic Center for Infectious Diseases"/>
            <person name="Earl A."/>
            <person name="Manson A."/>
            <person name="Schwartman J."/>
            <person name="Gilmore M."/>
            <person name="Abouelleil A."/>
            <person name="Cao P."/>
            <person name="Chapman S."/>
            <person name="Cusick C."/>
            <person name="Shea T."/>
            <person name="Young S."/>
            <person name="Neafsey D."/>
            <person name="Nusbaum C."/>
            <person name="Birren B."/>
        </authorList>
    </citation>
    <scope>NUCLEOTIDE SEQUENCE</scope>
    <source>
        <strain evidence="3">9E7_DIV0242</strain>
    </source>
</reference>
<dbReference type="AlphaFoldDB" id="A0A242K6Y3"/>
<name>A0A242K6Y3_9ENTE</name>
<organism evidence="2">
    <name type="scientific">Candidatus Enterococcus clewellii</name>
    <dbReference type="NCBI Taxonomy" id="1834193"/>
    <lineage>
        <taxon>Bacteria</taxon>
        <taxon>Bacillati</taxon>
        <taxon>Bacillota</taxon>
        <taxon>Bacilli</taxon>
        <taxon>Lactobacillales</taxon>
        <taxon>Enterococcaceae</taxon>
        <taxon>Enterococcus</taxon>
    </lineage>
</organism>
<evidence type="ECO:0000313" key="3">
    <source>
        <dbReference type="EMBL" id="WYJ90295.1"/>
    </source>
</evidence>
<accession>A0A242K6Y3</accession>
<dbReference type="InterPro" id="IPR008326">
    <property type="entry name" value="PdhI-like"/>
</dbReference>
<dbReference type="RefSeq" id="WP_086349798.1">
    <property type="nucleotide sequence ID" value="NZ_CP147247.1"/>
</dbReference>
<dbReference type="Proteomes" id="UP000195141">
    <property type="component" value="Chromosome"/>
</dbReference>
<dbReference type="OrthoDB" id="1645729at2"/>
<evidence type="ECO:0000313" key="4">
    <source>
        <dbReference type="Proteomes" id="UP000195141"/>
    </source>
</evidence>
<evidence type="ECO:0000313" key="2">
    <source>
        <dbReference type="EMBL" id="OTP14676.1"/>
    </source>
</evidence>
<proteinExistence type="inferred from homology"/>
<reference evidence="3" key="3">
    <citation type="submission" date="2024-03" db="EMBL/GenBank/DDBJ databases">
        <title>The Genome Sequence of Enterococcus sp. DIV0242b.</title>
        <authorList>
            <consortium name="The Broad Institute Genomics Platform"/>
            <consortium name="The Broad Institute Microbial Omics Core"/>
            <consortium name="The Broad Institute Genomic Center for Infectious Diseases"/>
            <person name="Earl A."/>
            <person name="Manson A."/>
            <person name="Gilmore M."/>
            <person name="Schwartman J."/>
            <person name="Shea T."/>
            <person name="Abouelleil A."/>
            <person name="Cao P."/>
            <person name="Chapman S."/>
            <person name="Cusick C."/>
            <person name="Young S."/>
            <person name="Neafsey D."/>
            <person name="Nusbaum C."/>
            <person name="Birren B."/>
        </authorList>
    </citation>
    <scope>NUCLEOTIDE SEQUENCE</scope>
    <source>
        <strain evidence="3">9E7_DIV0242</strain>
    </source>
</reference>
<comment type="similarity">
    <text evidence="1">Belongs to the HesB/IscA family.</text>
</comment>
<evidence type="ECO:0008006" key="5">
    <source>
        <dbReference type="Google" id="ProtNLM"/>
    </source>
</evidence>
<protein>
    <recommendedName>
        <fullName evidence="5">Iron-sulfur cluster biosynthesis family protein</fullName>
    </recommendedName>
</protein>
<dbReference type="SUPFAM" id="SSF89360">
    <property type="entry name" value="HesB-like domain"/>
    <property type="match status" value="1"/>
</dbReference>